<dbReference type="Gene3D" id="3.30.420.40">
    <property type="match status" value="1"/>
</dbReference>
<reference evidence="2" key="1">
    <citation type="submission" date="2015-11" db="EMBL/GenBank/DDBJ databases">
        <authorList>
            <person name="Zhang Y."/>
            <person name="Guo Z."/>
        </authorList>
    </citation>
    <scope>NUCLEOTIDE SEQUENCE</scope>
    <source>
        <strain evidence="2">BN30871</strain>
    </source>
</reference>
<sequence>MIAFDLGSNTLRCVVIDCATLEIVFEDSIIVKSADGIAKNGNISDDAIKRIIDAILLVGSKYDIVNNQVKAVATEALRRAKNATMVLETIEKQTGIKFEVIDGDEEARLTLLAVKHRLNTLGIEKSFMLVDIGGGSTEIIFYGNGGNYISKSFPLGIVTLTQKYNDLRIIKEKIEEDSVGIYDFIKTTTKNFDNIDIFVATAGTPTTIAAMKLGMSYESYDSKTINGTIITIDDIDVEFDKLLSSDEKERTYMVGVGREDLITTGVLILKYLLKSAGFKECIVIDDGLREGVALEECKKI</sequence>
<accession>A0A0S4XPX2</accession>
<evidence type="ECO:0000259" key="1">
    <source>
        <dbReference type="Pfam" id="PF02541"/>
    </source>
</evidence>
<feature type="domain" description="Ppx/GppA phosphatase N-terminal" evidence="1">
    <location>
        <begin position="20"/>
        <end position="298"/>
    </location>
</feature>
<dbReference type="InterPro" id="IPR003695">
    <property type="entry name" value="Ppx_GppA_N"/>
</dbReference>
<dbReference type="Pfam" id="PF02541">
    <property type="entry name" value="Ppx-GppA"/>
    <property type="match status" value="1"/>
</dbReference>
<organism evidence="2">
    <name type="scientific">Sulfurovum sp. enrichment culture clone C5</name>
    <dbReference type="NCBI Taxonomy" id="497650"/>
    <lineage>
        <taxon>Bacteria</taxon>
        <taxon>Pseudomonadati</taxon>
        <taxon>Campylobacterota</taxon>
        <taxon>Epsilonproteobacteria</taxon>
        <taxon>Campylobacterales</taxon>
        <taxon>Sulfurovaceae</taxon>
        <taxon>Sulfurovum</taxon>
        <taxon>environmental samples</taxon>
    </lineage>
</organism>
<dbReference type="CDD" id="cd24054">
    <property type="entry name" value="ASKHA_NBD_AaPPX-GppA_MtPPX2-like"/>
    <property type="match status" value="1"/>
</dbReference>
<dbReference type="InterPro" id="IPR050273">
    <property type="entry name" value="GppA/Ppx_hydrolase"/>
</dbReference>
<dbReference type="SUPFAM" id="SSF53067">
    <property type="entry name" value="Actin-like ATPase domain"/>
    <property type="match status" value="2"/>
</dbReference>
<dbReference type="PANTHER" id="PTHR30005">
    <property type="entry name" value="EXOPOLYPHOSPHATASE"/>
    <property type="match status" value="1"/>
</dbReference>
<dbReference type="AlphaFoldDB" id="A0A0S4XPX2"/>
<dbReference type="PANTHER" id="PTHR30005:SF0">
    <property type="entry name" value="RETROGRADE REGULATION PROTEIN 2"/>
    <property type="match status" value="1"/>
</dbReference>
<dbReference type="EMBL" id="FAXN01000058">
    <property type="protein sequence ID" value="CUV66024.1"/>
    <property type="molecule type" value="Genomic_DNA"/>
</dbReference>
<dbReference type="InterPro" id="IPR043129">
    <property type="entry name" value="ATPase_NBD"/>
</dbReference>
<proteinExistence type="predicted"/>
<name>A0A0S4XPX2_9BACT</name>
<evidence type="ECO:0000313" key="2">
    <source>
        <dbReference type="EMBL" id="CUV66024.1"/>
    </source>
</evidence>
<protein>
    <submittedName>
        <fullName evidence="2">Ppx/GppA family phosphatase</fullName>
    </submittedName>
</protein>
<dbReference type="GO" id="GO:0016462">
    <property type="term" value="F:pyrophosphatase activity"/>
    <property type="evidence" value="ECO:0007669"/>
    <property type="project" value="TreeGrafter"/>
</dbReference>
<dbReference type="Gene3D" id="3.30.420.150">
    <property type="entry name" value="Exopolyphosphatase. Domain 2"/>
    <property type="match status" value="1"/>
</dbReference>
<gene>
    <name evidence="2" type="ORF">BN3087_560019</name>
</gene>